<dbReference type="OrthoDB" id="9766019at2"/>
<dbReference type="SUPFAM" id="SSF53067">
    <property type="entry name" value="Actin-like ATPase domain"/>
    <property type="match status" value="2"/>
</dbReference>
<evidence type="ECO:0000256" key="9">
    <source>
        <dbReference type="ARBA" id="ARBA00030019"/>
    </source>
</evidence>
<dbReference type="FunFam" id="3.30.420.40:FF:000004">
    <property type="entry name" value="Molecular chaperone DnaK"/>
    <property type="match status" value="1"/>
</dbReference>
<evidence type="ECO:0000256" key="1">
    <source>
        <dbReference type="ARBA" id="ARBA00007381"/>
    </source>
</evidence>
<evidence type="ECO:0000256" key="3">
    <source>
        <dbReference type="ARBA" id="ARBA00017249"/>
    </source>
</evidence>
<name>A0A4U1CSN8_9SPHI</name>
<dbReference type="SUPFAM" id="SSF100934">
    <property type="entry name" value="Heat shock protein 70kD (HSP70), C-terminal subdomain"/>
    <property type="match status" value="1"/>
</dbReference>
<dbReference type="NCBIfam" id="NF003520">
    <property type="entry name" value="PRK05183.1"/>
    <property type="match status" value="1"/>
</dbReference>
<dbReference type="GO" id="GO:0140662">
    <property type="term" value="F:ATP-dependent protein folding chaperone"/>
    <property type="evidence" value="ECO:0007669"/>
    <property type="project" value="InterPro"/>
</dbReference>
<dbReference type="InterPro" id="IPR029048">
    <property type="entry name" value="HSP70_C_sf"/>
</dbReference>
<dbReference type="AlphaFoldDB" id="A0A4U1CSN8"/>
<evidence type="ECO:0000256" key="11">
    <source>
        <dbReference type="ARBA" id="ARBA00033103"/>
    </source>
</evidence>
<protein>
    <recommendedName>
        <fullName evidence="2">Chaperone protein DnaK</fullName>
    </recommendedName>
    <alternativeName>
        <fullName evidence="3">Chaperone protein dnaK</fullName>
    </alternativeName>
    <alternativeName>
        <fullName evidence="11">HSP70</fullName>
    </alternativeName>
    <alternativeName>
        <fullName evidence="10">Heat shock 70 kDa protein</fullName>
    </alternativeName>
    <alternativeName>
        <fullName evidence="9">Heat shock protein 70</fullName>
    </alternativeName>
</protein>
<dbReference type="SUPFAM" id="SSF100920">
    <property type="entry name" value="Heat shock protein 70kD (HSP70), peptide-binding domain"/>
    <property type="match status" value="1"/>
</dbReference>
<sequence>MAKISINLATGSLQQEEIIVGIDLGTTNSLVAFINPDKNPQVINDTGKGLLVPSVVHFNAQGDALVGNEAKEFLITDPANTIFSVKRLLGRSYKDVAAHQDTFSYKIIDDENDSLVKIKAGDKFYTPIELSAQILKELKGRAEHALKTPVNRAVITVPAYFNDSQRQATRDAGKLAGLDVLRIVNEPTAASLAYGLGLDPTQQKTIAVYDLGGGTFDVSILSIQNGIFEVLSTNGNTFLGGDDFDRAIVHYWIEKNNINKEELATNSSLMQSLRLKAEEAKKALSTQNLYNEKLAFGGHNETKPGEIWCTIDKQTFQDLIASKVKETIASCQQALNDAKLTVDQVDEVVLVGGSTRTPFVKHQVAAFFNRQPHDQINPDEVVALGAAIQADILAGNRSDILLLDVTPLSLGIETMGGLMDVIIARNAKVPTKAGRQYTTSLDGQVNMKISVFQGERDLVSENRKLAEFDLKGIPAMPAGLPKVDINFMLNADGILTVQAIELRSGVKQEIDITPSYGLTDETVEKMLIDSITHAKSDVAQRMLIEARSEGEQLVYTAERFIEKHGSFLTEDEISNTKTHIEALKQALAKAEKDDILKKADELNEFTRPFAERVMDVAVSSAMKGKSIDK</sequence>
<keyword evidence="8" id="KW-0143">Chaperone</keyword>
<evidence type="ECO:0000256" key="12">
    <source>
        <dbReference type="RuleBase" id="RU003322"/>
    </source>
</evidence>
<accession>A0A4U1CSN8</accession>
<dbReference type="Gene3D" id="3.30.420.40">
    <property type="match status" value="2"/>
</dbReference>
<comment type="similarity">
    <text evidence="1 12">Belongs to the heat shock protein 70 family.</text>
</comment>
<dbReference type="GO" id="GO:0005524">
    <property type="term" value="F:ATP binding"/>
    <property type="evidence" value="ECO:0007669"/>
    <property type="project" value="UniProtKB-KW"/>
</dbReference>
<evidence type="ECO:0000313" key="13">
    <source>
        <dbReference type="EMBL" id="TKC08748.1"/>
    </source>
</evidence>
<dbReference type="PANTHER" id="PTHR19375">
    <property type="entry name" value="HEAT SHOCK PROTEIN 70KDA"/>
    <property type="match status" value="1"/>
</dbReference>
<dbReference type="InterPro" id="IPR018181">
    <property type="entry name" value="Heat_shock_70_CS"/>
</dbReference>
<dbReference type="Proteomes" id="UP000307244">
    <property type="component" value="Unassembled WGS sequence"/>
</dbReference>
<keyword evidence="4" id="KW-0597">Phosphoprotein</keyword>
<dbReference type="PROSITE" id="PS00329">
    <property type="entry name" value="HSP70_2"/>
    <property type="match status" value="1"/>
</dbReference>
<keyword evidence="14" id="KW-1185">Reference proteome</keyword>
<dbReference type="Pfam" id="PF00012">
    <property type="entry name" value="HSP70"/>
    <property type="match status" value="1"/>
</dbReference>
<keyword evidence="7" id="KW-0346">Stress response</keyword>
<organism evidence="13 14">
    <name type="scientific">Pedobacter frigoris</name>
    <dbReference type="NCBI Taxonomy" id="2571272"/>
    <lineage>
        <taxon>Bacteria</taxon>
        <taxon>Pseudomonadati</taxon>
        <taxon>Bacteroidota</taxon>
        <taxon>Sphingobacteriia</taxon>
        <taxon>Sphingobacteriales</taxon>
        <taxon>Sphingobacteriaceae</taxon>
        <taxon>Pedobacter</taxon>
    </lineage>
</organism>
<dbReference type="Gene3D" id="1.20.1270.10">
    <property type="match status" value="1"/>
</dbReference>
<evidence type="ECO:0000256" key="8">
    <source>
        <dbReference type="ARBA" id="ARBA00023186"/>
    </source>
</evidence>
<proteinExistence type="inferred from homology"/>
<dbReference type="EMBL" id="SWBQ01000001">
    <property type="protein sequence ID" value="TKC08748.1"/>
    <property type="molecule type" value="Genomic_DNA"/>
</dbReference>
<dbReference type="Gene3D" id="2.60.34.10">
    <property type="entry name" value="Substrate Binding Domain Of DNAk, Chain A, domain 1"/>
    <property type="match status" value="1"/>
</dbReference>
<evidence type="ECO:0000313" key="14">
    <source>
        <dbReference type="Proteomes" id="UP000307244"/>
    </source>
</evidence>
<dbReference type="InterPro" id="IPR013126">
    <property type="entry name" value="Hsp_70_fam"/>
</dbReference>
<dbReference type="InterPro" id="IPR043129">
    <property type="entry name" value="ATPase_NBD"/>
</dbReference>
<dbReference type="FunFam" id="3.30.420.40:FF:000020">
    <property type="entry name" value="Chaperone protein HscA homolog"/>
    <property type="match status" value="1"/>
</dbReference>
<evidence type="ECO:0000256" key="7">
    <source>
        <dbReference type="ARBA" id="ARBA00023016"/>
    </source>
</evidence>
<evidence type="ECO:0000256" key="4">
    <source>
        <dbReference type="ARBA" id="ARBA00022553"/>
    </source>
</evidence>
<dbReference type="PROSITE" id="PS00297">
    <property type="entry name" value="HSP70_1"/>
    <property type="match status" value="1"/>
</dbReference>
<evidence type="ECO:0000256" key="5">
    <source>
        <dbReference type="ARBA" id="ARBA00022741"/>
    </source>
</evidence>
<gene>
    <name evidence="13" type="primary">dnaK</name>
    <name evidence="13" type="ORF">FA047_01215</name>
</gene>
<dbReference type="NCBIfam" id="NF001413">
    <property type="entry name" value="PRK00290.1"/>
    <property type="match status" value="1"/>
</dbReference>
<evidence type="ECO:0000256" key="2">
    <source>
        <dbReference type="ARBA" id="ARBA00014415"/>
    </source>
</evidence>
<dbReference type="PRINTS" id="PR00301">
    <property type="entry name" value="HEATSHOCK70"/>
</dbReference>
<dbReference type="RefSeq" id="WP_136834167.1">
    <property type="nucleotide sequence ID" value="NZ_SWBQ01000001.1"/>
</dbReference>
<keyword evidence="5 12" id="KW-0547">Nucleotide-binding</keyword>
<evidence type="ECO:0000256" key="6">
    <source>
        <dbReference type="ARBA" id="ARBA00022840"/>
    </source>
</evidence>
<reference evidence="13 14" key="1">
    <citation type="submission" date="2019-04" db="EMBL/GenBank/DDBJ databases">
        <title>Pedobacter sp. RP-3-15 sp. nov., isolated from Arctic soil.</title>
        <authorList>
            <person name="Dahal R.H."/>
            <person name="Kim D.-U."/>
        </authorList>
    </citation>
    <scope>NUCLEOTIDE SEQUENCE [LARGE SCALE GENOMIC DNA]</scope>
    <source>
        <strain evidence="13 14">RP-3-15</strain>
    </source>
</reference>
<comment type="caution">
    <text evidence="13">The sequence shown here is derived from an EMBL/GenBank/DDBJ whole genome shotgun (WGS) entry which is preliminary data.</text>
</comment>
<dbReference type="InterPro" id="IPR029047">
    <property type="entry name" value="HSP70_peptide-bd_sf"/>
</dbReference>
<dbReference type="Gene3D" id="3.90.640.10">
    <property type="entry name" value="Actin, Chain A, domain 4"/>
    <property type="match status" value="1"/>
</dbReference>
<dbReference type="FunFam" id="3.90.640.10:FF:000003">
    <property type="entry name" value="Molecular chaperone DnaK"/>
    <property type="match status" value="1"/>
</dbReference>
<keyword evidence="6 12" id="KW-0067">ATP-binding</keyword>
<evidence type="ECO:0000256" key="10">
    <source>
        <dbReference type="ARBA" id="ARBA00030945"/>
    </source>
</evidence>